<accession>A0A6A3AR58</accession>
<dbReference type="PANTHER" id="PTHR31485:SF7">
    <property type="entry name" value="PEPTIDYL SERINE ALPHA-GALACTOSYLTRANSFERASE"/>
    <property type="match status" value="1"/>
</dbReference>
<evidence type="ECO:0000313" key="1">
    <source>
        <dbReference type="EMBL" id="KAE8706273.1"/>
    </source>
</evidence>
<dbReference type="PANTHER" id="PTHR31485">
    <property type="entry name" value="PEPTIDYL SERINE ALPHA-GALACTOSYLTRANSFERASE"/>
    <property type="match status" value="1"/>
</dbReference>
<sequence>MILRGPIIPWELVAEKGHPVAAYYGSAFVVIRYFGYLVRCDNILAELHTMHPELCDKVGGLLAMHIDDLRVIAPLWLSKTKKYGKTELTGRPI</sequence>
<dbReference type="AlphaFoldDB" id="A0A6A3AR58"/>
<proteinExistence type="predicted"/>
<reference evidence="1" key="1">
    <citation type="submission" date="2019-09" db="EMBL/GenBank/DDBJ databases">
        <title>Draft genome information of white flower Hibiscus syriacus.</title>
        <authorList>
            <person name="Kim Y.-M."/>
        </authorList>
    </citation>
    <scope>NUCLEOTIDE SEQUENCE [LARGE SCALE GENOMIC DNA]</scope>
    <source>
        <strain evidence="1">YM2019G1</strain>
    </source>
</reference>
<gene>
    <name evidence="1" type="ORF">F3Y22_tig00110402pilonHSYRG00066</name>
</gene>
<organism evidence="1 2">
    <name type="scientific">Hibiscus syriacus</name>
    <name type="common">Rose of Sharon</name>
    <dbReference type="NCBI Taxonomy" id="106335"/>
    <lineage>
        <taxon>Eukaryota</taxon>
        <taxon>Viridiplantae</taxon>
        <taxon>Streptophyta</taxon>
        <taxon>Embryophyta</taxon>
        <taxon>Tracheophyta</taxon>
        <taxon>Spermatophyta</taxon>
        <taxon>Magnoliopsida</taxon>
        <taxon>eudicotyledons</taxon>
        <taxon>Gunneridae</taxon>
        <taxon>Pentapetalae</taxon>
        <taxon>rosids</taxon>
        <taxon>malvids</taxon>
        <taxon>Malvales</taxon>
        <taxon>Malvaceae</taxon>
        <taxon>Malvoideae</taxon>
        <taxon>Hibiscus</taxon>
    </lineage>
</organism>
<dbReference type="GO" id="GO:0016757">
    <property type="term" value="F:glycosyltransferase activity"/>
    <property type="evidence" value="ECO:0007669"/>
    <property type="project" value="InterPro"/>
</dbReference>
<protein>
    <submittedName>
        <fullName evidence="1">Uncharacterized protein</fullName>
    </submittedName>
</protein>
<keyword evidence="2" id="KW-1185">Reference proteome</keyword>
<comment type="caution">
    <text evidence="1">The sequence shown here is derived from an EMBL/GenBank/DDBJ whole genome shotgun (WGS) entry which is preliminary data.</text>
</comment>
<dbReference type="Proteomes" id="UP000436088">
    <property type="component" value="Unassembled WGS sequence"/>
</dbReference>
<evidence type="ECO:0000313" key="2">
    <source>
        <dbReference type="Proteomes" id="UP000436088"/>
    </source>
</evidence>
<name>A0A6A3AR58_HIBSY</name>
<dbReference type="InterPro" id="IPR044845">
    <property type="entry name" value="HPAT/SRGT1-like"/>
</dbReference>
<dbReference type="EMBL" id="VEPZ02000971">
    <property type="protein sequence ID" value="KAE8706273.1"/>
    <property type="molecule type" value="Genomic_DNA"/>
</dbReference>